<dbReference type="GO" id="GO:0004222">
    <property type="term" value="F:metalloendopeptidase activity"/>
    <property type="evidence" value="ECO:0007669"/>
    <property type="project" value="UniProtKB-EC"/>
</dbReference>
<dbReference type="Pfam" id="PF01752">
    <property type="entry name" value="Peptidase_M9"/>
    <property type="match status" value="1"/>
</dbReference>
<dbReference type="InterPro" id="IPR002169">
    <property type="entry name" value="Peptidase_M9A/M9B"/>
</dbReference>
<organism evidence="1 2">
    <name type="scientific">Carboxylicivirga mesophila</name>
    <dbReference type="NCBI Taxonomy" id="1166478"/>
    <lineage>
        <taxon>Bacteria</taxon>
        <taxon>Pseudomonadati</taxon>
        <taxon>Bacteroidota</taxon>
        <taxon>Bacteroidia</taxon>
        <taxon>Marinilabiliales</taxon>
        <taxon>Marinilabiliaceae</taxon>
        <taxon>Carboxylicivirga</taxon>
    </lineage>
</organism>
<proteinExistence type="predicted"/>
<dbReference type="EC" id="3.4.24.3" evidence="1"/>
<name>A0ABS5KD14_9BACT</name>
<comment type="caution">
    <text evidence="1">The sequence shown here is derived from an EMBL/GenBank/DDBJ whole genome shotgun (WGS) entry which is preliminary data.</text>
</comment>
<sequence length="260" mass="30716">MKRILIKFIVTLISLLVVFFATYAILFFNPSLSYSNKTQLGQVTIYHNLELEEKTSDIINAAIELTKSSELYDESMPIKLCFNDDNIYPHLYPMDSTPAFALSNAVILKKGDYQFNKNLVVVYYEENDFYQHLDLTWLLAHEFTHSLQFNADLDYMKKTTRGKINWKVEGYAEYISRNYKGDGRLKEKIDDYLVKSKNGQDPVKIIVDNDGTKQVHSYNKYGLMVQYLMEVKDMDYFKICEFEISRDQVFLEMMEWRNKY</sequence>
<evidence type="ECO:0000313" key="2">
    <source>
        <dbReference type="Proteomes" id="UP000721861"/>
    </source>
</evidence>
<protein>
    <submittedName>
        <fullName evidence="1">Collagenase</fullName>
        <ecNumber evidence="1">3.4.24.3</ecNumber>
    </submittedName>
</protein>
<dbReference type="RefSeq" id="WP_212229520.1">
    <property type="nucleotide sequence ID" value="NZ_JAGUCN010000018.1"/>
</dbReference>
<reference evidence="1 2" key="1">
    <citation type="journal article" date="2014" name="Int. J. Syst. Evol. Microbiol.">
        <title>Carboxylicivirga gen. nov. in the family Marinilabiliaceae with two novel species, Carboxylicivirga mesophila sp. nov. and Carboxylicivirga taeanensis sp. nov., and reclassification of Cytophaga fermentans as Saccharicrinis fermentans gen. nov., comb. nov.</title>
        <authorList>
            <person name="Yang S.H."/>
            <person name="Seo H.S."/>
            <person name="Woo J.H."/>
            <person name="Oh H.M."/>
            <person name="Jang H."/>
            <person name="Lee J.H."/>
            <person name="Kim S.J."/>
            <person name="Kwon K.K."/>
        </authorList>
    </citation>
    <scope>NUCLEOTIDE SEQUENCE [LARGE SCALE GENOMIC DNA]</scope>
    <source>
        <strain evidence="1 2">JCM 18290</strain>
    </source>
</reference>
<keyword evidence="2" id="KW-1185">Reference proteome</keyword>
<evidence type="ECO:0000313" key="1">
    <source>
        <dbReference type="EMBL" id="MBS2212722.1"/>
    </source>
</evidence>
<keyword evidence="1" id="KW-0378">Hydrolase</keyword>
<dbReference type="Proteomes" id="UP000721861">
    <property type="component" value="Unassembled WGS sequence"/>
</dbReference>
<gene>
    <name evidence="1" type="ORF">KEM09_14985</name>
</gene>
<dbReference type="EMBL" id="JAGUCN010000018">
    <property type="protein sequence ID" value="MBS2212722.1"/>
    <property type="molecule type" value="Genomic_DNA"/>
</dbReference>
<accession>A0ABS5KD14</accession>